<dbReference type="Pfam" id="PF10031">
    <property type="entry name" value="DUF2273"/>
    <property type="match status" value="1"/>
</dbReference>
<feature type="transmembrane region" description="Helical" evidence="1">
    <location>
        <begin position="16"/>
        <end position="33"/>
    </location>
</feature>
<dbReference type="InterPro" id="IPR018730">
    <property type="entry name" value="DUF2273"/>
</dbReference>
<accession>A0A433RSK5</accession>
<dbReference type="RefSeq" id="WP_126990624.1">
    <property type="nucleotide sequence ID" value="NZ_JTFC01000031.1"/>
</dbReference>
<evidence type="ECO:0000313" key="3">
    <source>
        <dbReference type="Proteomes" id="UP000288623"/>
    </source>
</evidence>
<keyword evidence="1" id="KW-1133">Transmembrane helix</keyword>
<organism evidence="2 3">
    <name type="scientific">Candidatus Kurthia intestinigallinarum</name>
    <dbReference type="NCBI Taxonomy" id="1562256"/>
    <lineage>
        <taxon>Bacteria</taxon>
        <taxon>Bacillati</taxon>
        <taxon>Bacillota</taxon>
        <taxon>Bacilli</taxon>
        <taxon>Bacillales</taxon>
        <taxon>Caryophanaceae</taxon>
        <taxon>Kurthia</taxon>
    </lineage>
</organism>
<protein>
    <submittedName>
        <fullName evidence="2">Membrane protein</fullName>
    </submittedName>
</protein>
<comment type="caution">
    <text evidence="2">The sequence shown here is derived from an EMBL/GenBank/DDBJ whole genome shotgun (WGS) entry which is preliminary data.</text>
</comment>
<dbReference type="Proteomes" id="UP000288623">
    <property type="component" value="Unassembled WGS sequence"/>
</dbReference>
<keyword evidence="3" id="KW-1185">Reference proteome</keyword>
<evidence type="ECO:0000256" key="1">
    <source>
        <dbReference type="SAM" id="Phobius"/>
    </source>
</evidence>
<evidence type="ECO:0000313" key="2">
    <source>
        <dbReference type="EMBL" id="RUS55126.1"/>
    </source>
</evidence>
<name>A0A433RSK5_9BACL</name>
<proteinExistence type="predicted"/>
<reference evidence="2 3" key="1">
    <citation type="submission" date="2014-11" db="EMBL/GenBank/DDBJ databases">
        <title>Genome sequence and analysis of novel Kurthia sp.</title>
        <authorList>
            <person name="Lawson J.N."/>
            <person name="Gonzalez J.E."/>
            <person name="Rinauldi L."/>
            <person name="Xuan Z."/>
            <person name="Firman A."/>
            <person name="Shaddox L."/>
            <person name="Trudeau A."/>
            <person name="Shah S."/>
            <person name="Reiman D."/>
        </authorList>
    </citation>
    <scope>NUCLEOTIDE SEQUENCE [LARGE SCALE GENOMIC DNA]</scope>
    <source>
        <strain evidence="2 3">3B1D</strain>
    </source>
</reference>
<gene>
    <name evidence="2" type="ORF">QI30_09210</name>
</gene>
<keyword evidence="1" id="KW-0812">Transmembrane</keyword>
<keyword evidence="1" id="KW-0472">Membrane</keyword>
<dbReference type="OrthoDB" id="2413149at2"/>
<sequence length="70" mass="8175">MNEEHSFAQFLKEYKWRIIGFITMLLVGILFLTLGFWKTLLIILLCAIGVGIGYAKDRTAQFLTFFDKLR</sequence>
<dbReference type="EMBL" id="JTFC01000031">
    <property type="protein sequence ID" value="RUS55126.1"/>
    <property type="molecule type" value="Genomic_DNA"/>
</dbReference>
<dbReference type="AlphaFoldDB" id="A0A433RSK5"/>